<dbReference type="InterPro" id="IPR001107">
    <property type="entry name" value="Band_7"/>
</dbReference>
<organism evidence="4 5">
    <name type="scientific">Rotaria sordida</name>
    <dbReference type="NCBI Taxonomy" id="392033"/>
    <lineage>
        <taxon>Eukaryota</taxon>
        <taxon>Metazoa</taxon>
        <taxon>Spiralia</taxon>
        <taxon>Gnathifera</taxon>
        <taxon>Rotifera</taxon>
        <taxon>Eurotatoria</taxon>
        <taxon>Bdelloidea</taxon>
        <taxon>Philodinida</taxon>
        <taxon>Philodinidae</taxon>
        <taxon>Rotaria</taxon>
    </lineage>
</organism>
<dbReference type="InterPro" id="IPR036527">
    <property type="entry name" value="SCP2_sterol-bd_dom_sf"/>
</dbReference>
<feature type="transmembrane region" description="Helical" evidence="2">
    <location>
        <begin position="34"/>
        <end position="56"/>
    </location>
</feature>
<dbReference type="InterPro" id="IPR043202">
    <property type="entry name" value="Band-7_stomatin-like"/>
</dbReference>
<evidence type="ECO:0000256" key="2">
    <source>
        <dbReference type="SAM" id="Phobius"/>
    </source>
</evidence>
<gene>
    <name evidence="4" type="ORF">OTI717_LOCUS15610</name>
</gene>
<keyword evidence="2" id="KW-0812">Transmembrane</keyword>
<dbReference type="EMBL" id="CAJOAX010001864">
    <property type="protein sequence ID" value="CAF3751614.1"/>
    <property type="molecule type" value="Genomic_DNA"/>
</dbReference>
<dbReference type="Pfam" id="PF01145">
    <property type="entry name" value="Band_7"/>
    <property type="match status" value="1"/>
</dbReference>
<keyword evidence="2" id="KW-1133">Transmembrane helix</keyword>
<dbReference type="PANTHER" id="PTHR10264:SF130">
    <property type="entry name" value="STOMATIN-LIKE PROTEIN 1"/>
    <property type="match status" value="1"/>
</dbReference>
<keyword evidence="2" id="KW-0472">Membrane</keyword>
<dbReference type="SMART" id="SM00244">
    <property type="entry name" value="PHB"/>
    <property type="match status" value="1"/>
</dbReference>
<dbReference type="InterPro" id="IPR003033">
    <property type="entry name" value="SCP2_sterol-bd_dom"/>
</dbReference>
<dbReference type="Gene3D" id="3.30.1050.10">
    <property type="entry name" value="SCP2 sterol-binding domain"/>
    <property type="match status" value="1"/>
</dbReference>
<feature type="domain" description="Band 7" evidence="3">
    <location>
        <begin position="185"/>
        <end position="343"/>
    </location>
</feature>
<evidence type="ECO:0000256" key="1">
    <source>
        <dbReference type="ARBA" id="ARBA00008164"/>
    </source>
</evidence>
<dbReference type="AlphaFoldDB" id="A0A818YE54"/>
<dbReference type="Proteomes" id="UP000663823">
    <property type="component" value="Unassembled WGS sequence"/>
</dbReference>
<dbReference type="Pfam" id="PF02036">
    <property type="entry name" value="SCP2"/>
    <property type="match status" value="1"/>
</dbReference>
<name>A0A818YE54_9BILA</name>
<protein>
    <recommendedName>
        <fullName evidence="3">Band 7 domain-containing protein</fullName>
    </recommendedName>
</protein>
<dbReference type="SUPFAM" id="SSF55718">
    <property type="entry name" value="SCP-like"/>
    <property type="match status" value="1"/>
</dbReference>
<feature type="transmembrane region" description="Helical" evidence="2">
    <location>
        <begin position="77"/>
        <end position="106"/>
    </location>
</feature>
<dbReference type="SUPFAM" id="SSF117892">
    <property type="entry name" value="Band 7/SPFH domain"/>
    <property type="match status" value="1"/>
</dbReference>
<dbReference type="PANTHER" id="PTHR10264">
    <property type="entry name" value="BAND 7 PROTEIN-RELATED"/>
    <property type="match status" value="1"/>
</dbReference>
<evidence type="ECO:0000313" key="4">
    <source>
        <dbReference type="EMBL" id="CAF3751614.1"/>
    </source>
</evidence>
<dbReference type="InterPro" id="IPR036013">
    <property type="entry name" value="Band_7/SPFH_dom_sf"/>
</dbReference>
<dbReference type="Gene3D" id="3.30.479.30">
    <property type="entry name" value="Band 7 domain"/>
    <property type="match status" value="1"/>
</dbReference>
<evidence type="ECO:0000313" key="5">
    <source>
        <dbReference type="Proteomes" id="UP000663823"/>
    </source>
</evidence>
<feature type="transmembrane region" description="Helical" evidence="2">
    <location>
        <begin position="162"/>
        <end position="187"/>
    </location>
</feature>
<comment type="caution">
    <text evidence="4">The sequence shown here is derived from an EMBL/GenBank/DDBJ whole genome shotgun (WGS) entry which is preliminary data.</text>
</comment>
<proteinExistence type="inferred from homology"/>
<evidence type="ECO:0000259" key="3">
    <source>
        <dbReference type="SMART" id="SM00244"/>
    </source>
</evidence>
<sequence>MPESSVNFYSILAGVSACLASVFGKLTFSQSTFTSIFTIIYIILFIFSNVFMWRCYSKALSLSTTSIQPTIVTKTSNFLLSALVGFIFFFEPINFIWLIGFILILIDDDGRPSASIIELTSGKPSIDDYRSIANYQSAFSYSRQINLHALAEKRPLVGIEKLAHHFVILFCAIFTILLLPWSLIFAVKRVRRNEQLVVYRLGRVQTPARRSGLTLVLPFVDYAKRIRTTQNSLAISPTQILCHDNSIIEVNLCVEYNIDDPILVSNSLNDITVSLKSLARSTLVSLVSKTDGMKIEQQIYTIELSLKNELNRFVRKWGIEIAKVNIVQTKIISTVEENQNNQASLHPALDVFTKIFAGIMQQQQQQQPMTAPTTVKSTHNSTSPVLQLLVQRLKSVVNEELVRQIKTTYQFNIATLGQFYLDLKNDHGSCDIGPYPLSSIDVTITLSNPEDLRLLSTTDSNELVQAYLSQRITIDGSLQDAMNLKYVADALRRDNILLFSPTISK</sequence>
<reference evidence="4" key="1">
    <citation type="submission" date="2021-02" db="EMBL/GenBank/DDBJ databases">
        <authorList>
            <person name="Nowell W R."/>
        </authorList>
    </citation>
    <scope>NUCLEOTIDE SEQUENCE</scope>
</reference>
<dbReference type="GO" id="GO:0005886">
    <property type="term" value="C:plasma membrane"/>
    <property type="evidence" value="ECO:0007669"/>
    <property type="project" value="InterPro"/>
</dbReference>
<comment type="similarity">
    <text evidence="1">Belongs to the band 7/mec-2 family.</text>
</comment>
<accession>A0A818YE54</accession>